<protein>
    <recommendedName>
        <fullName evidence="3">DUF4885 domain-containing protein</fullName>
    </recommendedName>
</protein>
<evidence type="ECO:0000313" key="1">
    <source>
        <dbReference type="EMBL" id="EMZ38587.1"/>
    </source>
</evidence>
<accession>N2BA58</accession>
<dbReference type="Pfam" id="PF16226">
    <property type="entry name" value="DUF4885"/>
    <property type="match status" value="1"/>
</dbReference>
<gene>
    <name evidence="1" type="ORF">C823_00210</name>
</gene>
<dbReference type="PATRIC" id="fig|1235802.3.peg.224"/>
<proteinExistence type="predicted"/>
<dbReference type="STRING" id="1235802.C823_00210"/>
<evidence type="ECO:0008006" key="3">
    <source>
        <dbReference type="Google" id="ProtNLM"/>
    </source>
</evidence>
<sequence length="344" mass="39134">MVMVSNSDYSKIPAGRDFNNLPADSGTGTTVGYLYDGLTEEDRFVQKVLREHYDKMYRENMSHSDPMAYVRSKYCDVTSPNFCSYMTADQRSIAYRTEKRMLQTGGKPVGGFARYDYALKDYKDLYTGGSRSTGYSRNTDKEKQYARSVINQQISELFSNHGMSLSKETDLKFSVNPYTYQLNVSGNIDKDTLSLIEKLLNEGDNAKNIWTHAWLCMHDADNEIVNLQANTIKVNQYSLWHEVYNTTGYDIRNAAYKNGTFIAEDGTDLLALFKEKAKNSAGYELYSNRWLEYAKNGWNKGNDLVLEIGFDSSGLYDIGQEKGYGTEQDAWIKGISQSIFDAKV</sequence>
<dbReference type="Proteomes" id="UP000012589">
    <property type="component" value="Unassembled WGS sequence"/>
</dbReference>
<dbReference type="AlphaFoldDB" id="N2BA58"/>
<name>N2BA58_9FIRM</name>
<evidence type="ECO:0000313" key="2">
    <source>
        <dbReference type="Proteomes" id="UP000012589"/>
    </source>
</evidence>
<dbReference type="InterPro" id="IPR032617">
    <property type="entry name" value="DUF4885"/>
</dbReference>
<dbReference type="OrthoDB" id="2056069at2"/>
<keyword evidence="2" id="KW-1185">Reference proteome</keyword>
<organism evidence="1 2">
    <name type="scientific">Eubacterium plexicaudatum ASF492</name>
    <dbReference type="NCBI Taxonomy" id="1235802"/>
    <lineage>
        <taxon>Bacteria</taxon>
        <taxon>Bacillati</taxon>
        <taxon>Bacillota</taxon>
        <taxon>Clostridia</taxon>
        <taxon>Eubacteriales</taxon>
        <taxon>Eubacteriaceae</taxon>
        <taxon>Eubacterium</taxon>
    </lineage>
</organism>
<dbReference type="eggNOG" id="ENOG502ZA8F">
    <property type="taxonomic scope" value="Bacteria"/>
</dbReference>
<comment type="caution">
    <text evidence="1">The sequence shown here is derived from an EMBL/GenBank/DDBJ whole genome shotgun (WGS) entry which is preliminary data.</text>
</comment>
<dbReference type="HOGENOM" id="CLU_803294_0_0_9"/>
<dbReference type="EMBL" id="AQFT01000006">
    <property type="protein sequence ID" value="EMZ38587.1"/>
    <property type="molecule type" value="Genomic_DNA"/>
</dbReference>
<reference evidence="1 2" key="1">
    <citation type="journal article" date="2014" name="Genome Announc.">
        <title>Draft genome sequences of the altered schaedler flora, a defined bacterial community from gnotobiotic mice.</title>
        <authorList>
            <person name="Wannemuehler M.J."/>
            <person name="Overstreet A.M."/>
            <person name="Ward D.V."/>
            <person name="Phillips G.J."/>
        </authorList>
    </citation>
    <scope>NUCLEOTIDE SEQUENCE [LARGE SCALE GENOMIC DNA]</scope>
    <source>
        <strain evidence="1 2">ASF492</strain>
    </source>
</reference>